<keyword evidence="4" id="KW-1185">Reference proteome</keyword>
<gene>
    <name evidence="3" type="ORF">NKR19_g7899</name>
</gene>
<comment type="caution">
    <text evidence="3">The sequence shown here is derived from an EMBL/GenBank/DDBJ whole genome shotgun (WGS) entry which is preliminary data.</text>
</comment>
<protein>
    <submittedName>
        <fullName evidence="3">SGNH hydrolase</fullName>
    </submittedName>
</protein>
<dbReference type="CDD" id="cd00229">
    <property type="entry name" value="SGNH_hydrolase"/>
    <property type="match status" value="1"/>
</dbReference>
<dbReference type="PANTHER" id="PTHR30383:SF19">
    <property type="entry name" value="FIBRONECTIN TYPE-III DOMAIN-CONTAINING PROTEIN"/>
    <property type="match status" value="1"/>
</dbReference>
<reference evidence="3" key="1">
    <citation type="submission" date="2022-07" db="EMBL/GenBank/DDBJ databases">
        <title>Fungi with potential for degradation of polypropylene.</title>
        <authorList>
            <person name="Gostincar C."/>
        </authorList>
    </citation>
    <scope>NUCLEOTIDE SEQUENCE</scope>
    <source>
        <strain evidence="3">EXF-13287</strain>
    </source>
</reference>
<accession>A0AA38RES0</accession>
<dbReference type="Pfam" id="PF13472">
    <property type="entry name" value="Lipase_GDSL_2"/>
    <property type="match status" value="1"/>
</dbReference>
<dbReference type="InterPro" id="IPR013830">
    <property type="entry name" value="SGNH_hydro"/>
</dbReference>
<dbReference type="Proteomes" id="UP001174691">
    <property type="component" value="Unassembled WGS sequence"/>
</dbReference>
<dbReference type="InterPro" id="IPR036514">
    <property type="entry name" value="SGNH_hydro_sf"/>
</dbReference>
<organism evidence="3 4">
    <name type="scientific">Coniochaeta hoffmannii</name>
    <dbReference type="NCBI Taxonomy" id="91930"/>
    <lineage>
        <taxon>Eukaryota</taxon>
        <taxon>Fungi</taxon>
        <taxon>Dikarya</taxon>
        <taxon>Ascomycota</taxon>
        <taxon>Pezizomycotina</taxon>
        <taxon>Sordariomycetes</taxon>
        <taxon>Sordariomycetidae</taxon>
        <taxon>Coniochaetales</taxon>
        <taxon>Coniochaetaceae</taxon>
        <taxon>Coniochaeta</taxon>
    </lineage>
</organism>
<evidence type="ECO:0000313" key="3">
    <source>
        <dbReference type="EMBL" id="KAJ9138287.1"/>
    </source>
</evidence>
<keyword evidence="3" id="KW-0378">Hydrolase</keyword>
<dbReference type="EMBL" id="JANBVN010000147">
    <property type="protein sequence ID" value="KAJ9138287.1"/>
    <property type="molecule type" value="Genomic_DNA"/>
</dbReference>
<dbReference type="Gene3D" id="3.40.50.1110">
    <property type="entry name" value="SGNH hydrolase"/>
    <property type="match status" value="1"/>
</dbReference>
<name>A0AA38RES0_9PEZI</name>
<evidence type="ECO:0000259" key="2">
    <source>
        <dbReference type="Pfam" id="PF13472"/>
    </source>
</evidence>
<dbReference type="PANTHER" id="PTHR30383">
    <property type="entry name" value="THIOESTERASE 1/PROTEASE 1/LYSOPHOSPHOLIPASE L1"/>
    <property type="match status" value="1"/>
</dbReference>
<evidence type="ECO:0000313" key="4">
    <source>
        <dbReference type="Proteomes" id="UP001174691"/>
    </source>
</evidence>
<feature type="region of interest" description="Disordered" evidence="1">
    <location>
        <begin position="234"/>
        <end position="254"/>
    </location>
</feature>
<dbReference type="AlphaFoldDB" id="A0AA38RES0"/>
<dbReference type="GO" id="GO:0004622">
    <property type="term" value="F:phosphatidylcholine lysophospholipase activity"/>
    <property type="evidence" value="ECO:0007669"/>
    <property type="project" value="TreeGrafter"/>
</dbReference>
<proteinExistence type="predicted"/>
<sequence>MAKRSEPPPGKKIRILCFGDSLTAGYSCLGAAHHPYREKLVQMVEMAFPECEVESVVDGVSGDLVGRRGGFLGRMERRFTKADEADGELGTGYDWTIVLGGTNDLGWGTEPEILFDSLAKIYDIPLAHGSKVLALTIPEAGVKGPARERVDAKRNKVNDLIKGYKRDNFHVFDLHAAIPYYAMSEEDRRKFWDDHVHFTPAGYDLIGTKVGMALVSLLVKDKLKGETPAKRRRNFRDDDAMFEEEGGDPNSLDQGYIVVRRKDLE</sequence>
<dbReference type="SUPFAM" id="SSF52266">
    <property type="entry name" value="SGNH hydrolase"/>
    <property type="match status" value="1"/>
</dbReference>
<feature type="domain" description="SGNH hydrolase-type esterase" evidence="2">
    <location>
        <begin position="17"/>
        <end position="205"/>
    </location>
</feature>
<evidence type="ECO:0000256" key="1">
    <source>
        <dbReference type="SAM" id="MobiDB-lite"/>
    </source>
</evidence>
<dbReference type="InterPro" id="IPR051532">
    <property type="entry name" value="Ester_Hydrolysis_Enzymes"/>
</dbReference>